<evidence type="ECO:0000313" key="7">
    <source>
        <dbReference type="EMBL" id="PMC58767.1"/>
    </source>
</evidence>
<dbReference type="GO" id="GO:0042026">
    <property type="term" value="P:protein refolding"/>
    <property type="evidence" value="ECO:0007669"/>
    <property type="project" value="TreeGrafter"/>
</dbReference>
<comment type="PTM">
    <text evidence="6">Under oxidizing conditions two disulfide bonds are formed involving the reactive cysteines. Under reducing conditions zinc is bound to the reactive cysteines and the protein is inactive.</text>
</comment>
<dbReference type="OrthoDB" id="9776534at2"/>
<dbReference type="PANTHER" id="PTHR30111:SF1">
    <property type="entry name" value="33 KDA CHAPERONIN"/>
    <property type="match status" value="1"/>
</dbReference>
<dbReference type="Proteomes" id="UP000235682">
    <property type="component" value="Unassembled WGS sequence"/>
</dbReference>
<dbReference type="GO" id="GO:0051082">
    <property type="term" value="F:unfolded protein binding"/>
    <property type="evidence" value="ECO:0007669"/>
    <property type="project" value="UniProtKB-UniRule"/>
</dbReference>
<name>A0A1G8MGQ9_9LACT</name>
<dbReference type="SUPFAM" id="SSF64397">
    <property type="entry name" value="Hsp33 domain"/>
    <property type="match status" value="1"/>
</dbReference>
<evidence type="ECO:0000256" key="4">
    <source>
        <dbReference type="ARBA" id="ARBA00023186"/>
    </source>
</evidence>
<accession>A0A1G8MGQ9</accession>
<feature type="disulfide bond" description="Redox-active" evidence="6">
    <location>
        <begin position="238"/>
        <end position="240"/>
    </location>
</feature>
<dbReference type="Gene3D" id="3.55.30.10">
    <property type="entry name" value="Hsp33 domain"/>
    <property type="match status" value="1"/>
</dbReference>
<comment type="similarity">
    <text evidence="6">Belongs to the HSP33 family.</text>
</comment>
<comment type="function">
    <text evidence="6">Redox regulated molecular chaperone. Protects both thermally unfolding and oxidatively damaged proteins from irreversible aggregation. Plays an important role in the bacterial defense system toward oxidative stress.</text>
</comment>
<organism evidence="7 8">
    <name type="scientific">Dolosicoccus paucivorans</name>
    <dbReference type="NCBI Taxonomy" id="84521"/>
    <lineage>
        <taxon>Bacteria</taxon>
        <taxon>Bacillati</taxon>
        <taxon>Bacillota</taxon>
        <taxon>Bacilli</taxon>
        <taxon>Lactobacillales</taxon>
        <taxon>Aerococcaceae</taxon>
        <taxon>Dolosicoccus</taxon>
    </lineage>
</organism>
<evidence type="ECO:0000256" key="2">
    <source>
        <dbReference type="ARBA" id="ARBA00022833"/>
    </source>
</evidence>
<evidence type="ECO:0000256" key="3">
    <source>
        <dbReference type="ARBA" id="ARBA00023157"/>
    </source>
</evidence>
<dbReference type="PIRSF" id="PIRSF005261">
    <property type="entry name" value="Heat_shock_Hsp33"/>
    <property type="match status" value="1"/>
</dbReference>
<dbReference type="InterPro" id="IPR016154">
    <property type="entry name" value="Heat_shock_Hsp33_C"/>
</dbReference>
<evidence type="ECO:0000256" key="1">
    <source>
        <dbReference type="ARBA" id="ARBA00022490"/>
    </source>
</evidence>
<dbReference type="SUPFAM" id="SSF118352">
    <property type="entry name" value="HSP33 redox switch-like"/>
    <property type="match status" value="1"/>
</dbReference>
<sequence>MTGDQLIKALAYDDQVRIYLLDLTQAVNEGSRRHDMWHTATAAYGRTLIATALLAGNMKGDDRLTVQIEGTGPIGRILCQGDAKGQVRGYVDQPHVALELNKEGKLDVRGAVGLPGTLSVTKQLAVGEPFTGQVPLISGELAEDFTYYMAVSEQTPSSIGLSVLVNPDETVRVAGGFMIQVLPGATEETITQLEQNIQKLGRFSSLLDSNQSLEDVMSYLASDQDVRILSREPVTYHCPCNKEHFESRLVLLPADDLQQLIDEDEGAEVICHYCNEHYQFTKEDLEEILKQKEAK</sequence>
<dbReference type="GO" id="GO:0005737">
    <property type="term" value="C:cytoplasm"/>
    <property type="evidence" value="ECO:0007669"/>
    <property type="project" value="UniProtKB-SubCell"/>
</dbReference>
<keyword evidence="5 6" id="KW-0676">Redox-active center</keyword>
<gene>
    <name evidence="6" type="primary">hslO</name>
    <name evidence="7" type="ORF">CJ205_02980</name>
</gene>
<dbReference type="Pfam" id="PF01430">
    <property type="entry name" value="HSP33"/>
    <property type="match status" value="1"/>
</dbReference>
<dbReference type="HAMAP" id="MF_00117">
    <property type="entry name" value="HslO"/>
    <property type="match status" value="1"/>
</dbReference>
<feature type="disulfide bond" description="Redox-active" evidence="6">
    <location>
        <begin position="271"/>
        <end position="274"/>
    </location>
</feature>
<evidence type="ECO:0000256" key="5">
    <source>
        <dbReference type="ARBA" id="ARBA00023284"/>
    </source>
</evidence>
<dbReference type="GO" id="GO:0044183">
    <property type="term" value="F:protein folding chaperone"/>
    <property type="evidence" value="ECO:0007669"/>
    <property type="project" value="TreeGrafter"/>
</dbReference>
<keyword evidence="1 6" id="KW-0963">Cytoplasm</keyword>
<dbReference type="AlphaFoldDB" id="A0A1G8MGQ9"/>
<dbReference type="NCBIfam" id="NF001033">
    <property type="entry name" value="PRK00114.1"/>
    <property type="match status" value="1"/>
</dbReference>
<comment type="subcellular location">
    <subcellularLocation>
        <location evidence="6">Cytoplasm</location>
    </subcellularLocation>
</comment>
<evidence type="ECO:0000256" key="6">
    <source>
        <dbReference type="HAMAP-Rule" id="MF_00117"/>
    </source>
</evidence>
<evidence type="ECO:0000313" key="8">
    <source>
        <dbReference type="Proteomes" id="UP000235682"/>
    </source>
</evidence>
<keyword evidence="2 6" id="KW-0862">Zinc</keyword>
<protein>
    <recommendedName>
        <fullName evidence="6">33 kDa chaperonin</fullName>
    </recommendedName>
    <alternativeName>
        <fullName evidence="6">Heat shock protein 33 homolog</fullName>
        <shortName evidence="6">HSP33</shortName>
    </alternativeName>
</protein>
<reference evidence="7 8" key="1">
    <citation type="submission" date="2017-09" db="EMBL/GenBank/DDBJ databases">
        <title>Bacterial strain isolated from the female urinary microbiota.</title>
        <authorList>
            <person name="Thomas-White K."/>
            <person name="Kumar N."/>
            <person name="Forster S."/>
            <person name="Putonti C."/>
            <person name="Lawley T."/>
            <person name="Wolfe A.J."/>
        </authorList>
    </citation>
    <scope>NUCLEOTIDE SEQUENCE [LARGE SCALE GENOMIC DNA]</scope>
    <source>
        <strain evidence="7 8">UMB0852</strain>
    </source>
</reference>
<keyword evidence="8" id="KW-1185">Reference proteome</keyword>
<keyword evidence="4 6" id="KW-0143">Chaperone</keyword>
<dbReference type="InterPro" id="IPR000397">
    <property type="entry name" value="Heat_shock_Hsp33"/>
</dbReference>
<keyword evidence="3 6" id="KW-1015">Disulfide bond</keyword>
<dbReference type="RefSeq" id="WP_092085701.1">
    <property type="nucleotide sequence ID" value="NZ_FNEL01000032.1"/>
</dbReference>
<comment type="caution">
    <text evidence="7">The sequence shown here is derived from an EMBL/GenBank/DDBJ whole genome shotgun (WGS) entry which is preliminary data.</text>
</comment>
<dbReference type="CDD" id="cd00498">
    <property type="entry name" value="Hsp33"/>
    <property type="match status" value="1"/>
</dbReference>
<dbReference type="Gene3D" id="3.90.1280.10">
    <property type="entry name" value="HSP33 redox switch-like"/>
    <property type="match status" value="1"/>
</dbReference>
<dbReference type="PANTHER" id="PTHR30111">
    <property type="entry name" value="33 KDA CHAPERONIN"/>
    <property type="match status" value="1"/>
</dbReference>
<dbReference type="EMBL" id="PNHE01000007">
    <property type="protein sequence ID" value="PMC58767.1"/>
    <property type="molecule type" value="Genomic_DNA"/>
</dbReference>
<proteinExistence type="inferred from homology"/>
<dbReference type="InterPro" id="IPR016153">
    <property type="entry name" value="Heat_shock_Hsp33_N"/>
</dbReference>
<dbReference type="STRING" id="84521.SAMN04487994_103210"/>